<dbReference type="GO" id="GO:0071555">
    <property type="term" value="P:cell wall organization"/>
    <property type="evidence" value="ECO:0007669"/>
    <property type="project" value="UniProtKB-KW"/>
</dbReference>
<evidence type="ECO:0000256" key="15">
    <source>
        <dbReference type="ARBA" id="ARBA00048766"/>
    </source>
</evidence>
<dbReference type="GO" id="GO:0005975">
    <property type="term" value="P:carbohydrate metabolic process"/>
    <property type="evidence" value="ECO:0007669"/>
    <property type="project" value="InterPro"/>
</dbReference>
<dbReference type="Pfam" id="PF00295">
    <property type="entry name" value="Glyco_hydro_28"/>
    <property type="match status" value="1"/>
</dbReference>
<evidence type="ECO:0000256" key="10">
    <source>
        <dbReference type="ARBA" id="ARBA00023316"/>
    </source>
</evidence>
<protein>
    <recommendedName>
        <fullName evidence="12">galacturonan 1,4-alpha-galacturonidase</fullName>
        <ecNumber evidence="12">3.2.1.67</ecNumber>
    </recommendedName>
    <alternativeName>
        <fullName evidence="13">Galacturan 1,4-alpha-galacturonidase B</fullName>
    </alternativeName>
    <alternativeName>
        <fullName evidence="14">Poly(1,4-alpha-D-galacturonide)galacturonohydrolase B</fullName>
    </alternativeName>
</protein>
<dbReference type="GO" id="GO:0004650">
    <property type="term" value="F:polygalacturonase activity"/>
    <property type="evidence" value="ECO:0007669"/>
    <property type="project" value="InterPro"/>
</dbReference>
<dbReference type="InterPro" id="IPR011050">
    <property type="entry name" value="Pectin_lyase_fold/virulence"/>
</dbReference>
<dbReference type="EMBL" id="CVQH01010001">
    <property type="protein sequence ID" value="CRK18839.1"/>
    <property type="molecule type" value="Genomic_DNA"/>
</dbReference>
<dbReference type="SUPFAM" id="SSF52833">
    <property type="entry name" value="Thioredoxin-like"/>
    <property type="match status" value="1"/>
</dbReference>
<dbReference type="GO" id="GO:0005576">
    <property type="term" value="C:extracellular region"/>
    <property type="evidence" value="ECO:0007669"/>
    <property type="project" value="UniProtKB-SubCell"/>
</dbReference>
<dbReference type="AlphaFoldDB" id="A0A0G4LK56"/>
<evidence type="ECO:0000256" key="7">
    <source>
        <dbReference type="ARBA" id="ARBA00023157"/>
    </source>
</evidence>
<feature type="domain" description="Thioredoxin" evidence="18">
    <location>
        <begin position="15"/>
        <end position="148"/>
    </location>
</feature>
<evidence type="ECO:0000313" key="19">
    <source>
        <dbReference type="EMBL" id="CRK18839.1"/>
    </source>
</evidence>
<keyword evidence="10" id="KW-0961">Cell wall biogenesis/degradation</keyword>
<evidence type="ECO:0000313" key="20">
    <source>
        <dbReference type="EMBL" id="CRK22437.1"/>
    </source>
</evidence>
<dbReference type="SUPFAM" id="SSF51126">
    <property type="entry name" value="Pectin lyase-like"/>
    <property type="match status" value="1"/>
</dbReference>
<dbReference type="Proteomes" id="UP000045706">
    <property type="component" value="Unassembled WGS sequence"/>
</dbReference>
<keyword evidence="8" id="KW-0325">Glycoprotein</keyword>
<comment type="catalytic activity">
    <reaction evidence="15">
        <text>[(1-&gt;4)-alpha-D-galacturonosyl](n) + H2O = alpha-D-galacturonate + [(1-&gt;4)-alpha-D-galacturonosyl](n-1)</text>
        <dbReference type="Rhea" id="RHEA:14117"/>
        <dbReference type="Rhea" id="RHEA-COMP:14570"/>
        <dbReference type="Rhea" id="RHEA-COMP:14572"/>
        <dbReference type="ChEBI" id="CHEBI:15377"/>
        <dbReference type="ChEBI" id="CHEBI:58658"/>
        <dbReference type="ChEBI" id="CHEBI:140523"/>
        <dbReference type="EC" id="3.2.1.67"/>
    </reaction>
</comment>
<keyword evidence="21" id="KW-1185">Reference proteome</keyword>
<dbReference type="PANTHER" id="PTHR31736:SF6">
    <property type="entry name" value="EXOPOLYGALACTURONASE B-RELATED"/>
    <property type="match status" value="1"/>
</dbReference>
<reference evidence="21 22" key="1">
    <citation type="submission" date="2015-05" db="EMBL/GenBank/DDBJ databases">
        <authorList>
            <person name="Fogelqvist Johan"/>
        </authorList>
    </citation>
    <scope>NUCLEOTIDE SEQUENCE [LARGE SCALE GENOMIC DNA]</scope>
    <source>
        <strain evidence="19">VL1</strain>
        <strain evidence="20">VL2</strain>
    </source>
</reference>
<evidence type="ECO:0000256" key="6">
    <source>
        <dbReference type="ARBA" id="ARBA00022801"/>
    </source>
</evidence>
<evidence type="ECO:0000256" key="1">
    <source>
        <dbReference type="ARBA" id="ARBA00004613"/>
    </source>
</evidence>
<dbReference type="Gene3D" id="2.160.20.10">
    <property type="entry name" value="Single-stranded right-handed beta-helix, Pectin lyase-like"/>
    <property type="match status" value="1"/>
</dbReference>
<dbReference type="InterPro" id="IPR017937">
    <property type="entry name" value="Thioredoxin_CS"/>
</dbReference>
<keyword evidence="4 17" id="KW-0732">Signal</keyword>
<comment type="subcellular location">
    <subcellularLocation>
        <location evidence="1">Secreted</location>
    </subcellularLocation>
</comment>
<dbReference type="PROSITE" id="PS51352">
    <property type="entry name" value="THIOREDOXIN_2"/>
    <property type="match status" value="1"/>
</dbReference>
<sequence>MISLTYIVLAVVLFAAYRAVFADRSPIPETSGKVFKVASAAEFDALLSSTSNVVVDFYADWCPPCRAIAPVFSELADNHALEGKLAFAKVNVDHVQNIASRYDVAAMPTFVVFRNGKPAGVAVEGLKGRPSVVLSSEGLVERVRGADKAALQSAVQALAGSNNASLATEIPAGVPRSLEEFREKHPYRARSTEGDCRKVTRIRSSEHDTDDISDDFLEGIRQANNGGLLHLPKDELFVIGKPLDLAFLNDIHVRLDGKILFTDVVPQWQATAFKHPFQTNLLFWKWGGKNFKIYGDGVIDGNGERWWREFGELDLPADNNYTYARPILFYVGDAANVQIEGIRFKDGPIWHQLIERTEGISYRDVSCTARPRDQTVRPANTDFFNSLNVRDVSIERVWVDVGDDCFSPKSNGTNIHVNHMYCNGTHGQSLGSLGEHRGVMSFVEDVVIENVWMLNGGHGSRIKVWAGPTAGHGYVNNVTFRNFWNANNEWVAFLDSCYWNINAETCEAYPAGMSITNVLFENFTGSTRGNRGRAVAKLTCSASPDAVCDNIRFRNFAVRSPCGGPAVAVCDGVTGDTGDLPCYAADSDEAKAALRDTCVGETSGYVGKLWEDGGPRF</sequence>
<evidence type="ECO:0000259" key="18">
    <source>
        <dbReference type="PROSITE" id="PS51352"/>
    </source>
</evidence>
<proteinExistence type="inferred from homology"/>
<keyword evidence="9 16" id="KW-0326">Glycosidase</keyword>
<evidence type="ECO:0000256" key="2">
    <source>
        <dbReference type="ARBA" id="ARBA00008834"/>
    </source>
</evidence>
<dbReference type="PRINTS" id="PR00421">
    <property type="entry name" value="THIOREDOXIN"/>
</dbReference>
<keyword evidence="5" id="KW-0677">Repeat</keyword>
<dbReference type="Pfam" id="PF00085">
    <property type="entry name" value="Thioredoxin"/>
    <property type="match status" value="1"/>
</dbReference>
<dbReference type="GO" id="GO:0047911">
    <property type="term" value="F:galacturan 1,4-alpha-galacturonidase activity"/>
    <property type="evidence" value="ECO:0007669"/>
    <property type="project" value="UniProtKB-EC"/>
</dbReference>
<dbReference type="STRING" id="100787.A0A0G4LK56"/>
<dbReference type="InterPro" id="IPR013766">
    <property type="entry name" value="Thioredoxin_domain"/>
</dbReference>
<dbReference type="CDD" id="cd02947">
    <property type="entry name" value="TRX_family"/>
    <property type="match status" value="1"/>
</dbReference>
<evidence type="ECO:0000256" key="13">
    <source>
        <dbReference type="ARBA" id="ARBA00041473"/>
    </source>
</evidence>
<feature type="chain" id="PRO_5010911964" description="galacturonan 1,4-alpha-galacturonidase" evidence="17">
    <location>
        <begin position="23"/>
        <end position="617"/>
    </location>
</feature>
<dbReference type="InterPro" id="IPR036249">
    <property type="entry name" value="Thioredoxin-like_sf"/>
</dbReference>
<evidence type="ECO:0000313" key="22">
    <source>
        <dbReference type="Proteomes" id="UP000045706"/>
    </source>
</evidence>
<evidence type="ECO:0000256" key="5">
    <source>
        <dbReference type="ARBA" id="ARBA00022737"/>
    </source>
</evidence>
<comment type="function">
    <text evidence="11">Specific in hydrolyzing the terminal glycosidic bond of polygalacturonic acid and oligogalacturonates.</text>
</comment>
<feature type="signal peptide" evidence="17">
    <location>
        <begin position="1"/>
        <end position="22"/>
    </location>
</feature>
<dbReference type="EMBL" id="CVQI01013335">
    <property type="protein sequence ID" value="CRK22437.1"/>
    <property type="molecule type" value="Genomic_DNA"/>
</dbReference>
<keyword evidence="6 16" id="KW-0378">Hydrolase</keyword>
<accession>A0A0G4LK56</accession>
<keyword evidence="3" id="KW-0964">Secreted</keyword>
<evidence type="ECO:0000256" key="4">
    <source>
        <dbReference type="ARBA" id="ARBA00022729"/>
    </source>
</evidence>
<evidence type="ECO:0000256" key="8">
    <source>
        <dbReference type="ARBA" id="ARBA00023180"/>
    </source>
</evidence>
<evidence type="ECO:0000256" key="17">
    <source>
        <dbReference type="SAM" id="SignalP"/>
    </source>
</evidence>
<evidence type="ECO:0000256" key="16">
    <source>
        <dbReference type="RuleBase" id="RU361169"/>
    </source>
</evidence>
<dbReference type="InterPro" id="IPR000743">
    <property type="entry name" value="Glyco_hydro_28"/>
</dbReference>
<dbReference type="Gene3D" id="3.40.30.10">
    <property type="entry name" value="Glutaredoxin"/>
    <property type="match status" value="1"/>
</dbReference>
<name>A0A0G4LK56_VERLO</name>
<organism evidence="20 22">
    <name type="scientific">Verticillium longisporum</name>
    <name type="common">Verticillium dahliae var. longisporum</name>
    <dbReference type="NCBI Taxonomy" id="100787"/>
    <lineage>
        <taxon>Eukaryota</taxon>
        <taxon>Fungi</taxon>
        <taxon>Dikarya</taxon>
        <taxon>Ascomycota</taxon>
        <taxon>Pezizomycotina</taxon>
        <taxon>Sordariomycetes</taxon>
        <taxon>Hypocreomycetidae</taxon>
        <taxon>Glomerellales</taxon>
        <taxon>Plectosphaerellaceae</taxon>
        <taxon>Verticillium</taxon>
    </lineage>
</organism>
<dbReference type="EC" id="3.2.1.67" evidence="12"/>
<gene>
    <name evidence="19" type="ORF">BN1708_003183</name>
    <name evidence="20" type="ORF">BN1723_002876</name>
</gene>
<evidence type="ECO:0000256" key="9">
    <source>
        <dbReference type="ARBA" id="ARBA00023295"/>
    </source>
</evidence>
<evidence type="ECO:0000256" key="3">
    <source>
        <dbReference type="ARBA" id="ARBA00022525"/>
    </source>
</evidence>
<evidence type="ECO:0000256" key="12">
    <source>
        <dbReference type="ARBA" id="ARBA00038933"/>
    </source>
</evidence>
<dbReference type="InterPro" id="IPR012334">
    <property type="entry name" value="Pectin_lyas_fold"/>
</dbReference>
<dbReference type="PANTHER" id="PTHR31736">
    <property type="match status" value="1"/>
</dbReference>
<dbReference type="Proteomes" id="UP000044602">
    <property type="component" value="Unassembled WGS sequence"/>
</dbReference>
<evidence type="ECO:0000256" key="14">
    <source>
        <dbReference type="ARBA" id="ARBA00042261"/>
    </source>
</evidence>
<keyword evidence="7" id="KW-1015">Disulfide bond</keyword>
<evidence type="ECO:0000313" key="21">
    <source>
        <dbReference type="Proteomes" id="UP000044602"/>
    </source>
</evidence>
<dbReference type="PROSITE" id="PS00194">
    <property type="entry name" value="THIOREDOXIN_1"/>
    <property type="match status" value="1"/>
</dbReference>
<comment type="similarity">
    <text evidence="2 16">Belongs to the glycosyl hydrolase 28 family.</text>
</comment>
<evidence type="ECO:0000256" key="11">
    <source>
        <dbReference type="ARBA" id="ARBA00037312"/>
    </source>
</evidence>